<feature type="compositionally biased region" description="Basic and acidic residues" evidence="1">
    <location>
        <begin position="36"/>
        <end position="49"/>
    </location>
</feature>
<sequence length="95" mass="10128">MARPGQDQVAECSHSATDAHLSTQGFTTLPFTMSDGGRKDFTTQAKEKLTPQQEKSTGEKLKEGVTGTADKAGKKTQPESEKGVFQKAKDAVVGE</sequence>
<feature type="region of interest" description="Disordered" evidence="1">
    <location>
        <begin position="28"/>
        <end position="95"/>
    </location>
</feature>
<reference evidence="2 3" key="1">
    <citation type="journal article" date="2024" name="Nat. Commun.">
        <title>Phylogenomics reveals the evolutionary origins of lichenization in chlorophyte algae.</title>
        <authorList>
            <person name="Puginier C."/>
            <person name="Libourel C."/>
            <person name="Otte J."/>
            <person name="Skaloud P."/>
            <person name="Haon M."/>
            <person name="Grisel S."/>
            <person name="Petersen M."/>
            <person name="Berrin J.G."/>
            <person name="Delaux P.M."/>
            <person name="Dal Grande F."/>
            <person name="Keller J."/>
        </authorList>
    </citation>
    <scope>NUCLEOTIDE SEQUENCE [LARGE SCALE GENOMIC DNA]</scope>
    <source>
        <strain evidence="2 3">SAG 2036</strain>
    </source>
</reference>
<protein>
    <submittedName>
        <fullName evidence="2">Uncharacterized protein</fullName>
    </submittedName>
</protein>
<gene>
    <name evidence="2" type="ORF">WJX73_002220</name>
</gene>
<evidence type="ECO:0000313" key="3">
    <source>
        <dbReference type="Proteomes" id="UP001465755"/>
    </source>
</evidence>
<dbReference type="Pfam" id="PF04119">
    <property type="entry name" value="HSP9_HSP12"/>
    <property type="match status" value="1"/>
</dbReference>
<proteinExistence type="predicted"/>
<evidence type="ECO:0000256" key="1">
    <source>
        <dbReference type="SAM" id="MobiDB-lite"/>
    </source>
</evidence>
<dbReference type="Proteomes" id="UP001465755">
    <property type="component" value="Unassembled WGS sequence"/>
</dbReference>
<comment type="caution">
    <text evidence="2">The sequence shown here is derived from an EMBL/GenBank/DDBJ whole genome shotgun (WGS) entry which is preliminary data.</text>
</comment>
<evidence type="ECO:0000313" key="2">
    <source>
        <dbReference type="EMBL" id="KAK9796695.1"/>
    </source>
</evidence>
<dbReference type="InterPro" id="IPR007250">
    <property type="entry name" value="HSP9_HSP12"/>
</dbReference>
<accession>A0AAW1NXP8</accession>
<dbReference type="Gene3D" id="6.10.280.100">
    <property type="match status" value="1"/>
</dbReference>
<feature type="compositionally biased region" description="Basic and acidic residues" evidence="1">
    <location>
        <begin position="71"/>
        <end position="95"/>
    </location>
</feature>
<dbReference type="AlphaFoldDB" id="A0AAW1NXP8"/>
<keyword evidence="3" id="KW-1185">Reference proteome</keyword>
<organism evidence="2 3">
    <name type="scientific">Symbiochloris irregularis</name>
    <dbReference type="NCBI Taxonomy" id="706552"/>
    <lineage>
        <taxon>Eukaryota</taxon>
        <taxon>Viridiplantae</taxon>
        <taxon>Chlorophyta</taxon>
        <taxon>core chlorophytes</taxon>
        <taxon>Trebouxiophyceae</taxon>
        <taxon>Trebouxiales</taxon>
        <taxon>Trebouxiaceae</taxon>
        <taxon>Symbiochloris</taxon>
    </lineage>
</organism>
<dbReference type="EMBL" id="JALJOQ010000113">
    <property type="protein sequence ID" value="KAK9796695.1"/>
    <property type="molecule type" value="Genomic_DNA"/>
</dbReference>
<name>A0AAW1NXP8_9CHLO</name>